<dbReference type="AlphaFoldDB" id="A0A917AN40"/>
<organism evidence="5 6">
    <name type="scientific">Priestia taiwanensis</name>
    <dbReference type="NCBI Taxonomy" id="1347902"/>
    <lineage>
        <taxon>Bacteria</taxon>
        <taxon>Bacillati</taxon>
        <taxon>Bacillota</taxon>
        <taxon>Bacilli</taxon>
        <taxon>Bacillales</taxon>
        <taxon>Bacillaceae</taxon>
        <taxon>Priestia</taxon>
    </lineage>
</organism>
<evidence type="ECO:0000313" key="5">
    <source>
        <dbReference type="EMBL" id="GGE62970.1"/>
    </source>
</evidence>
<keyword evidence="6" id="KW-1185">Reference proteome</keyword>
<reference evidence="5" key="1">
    <citation type="journal article" date="2014" name="Int. J. Syst. Evol. Microbiol.">
        <title>Complete genome sequence of Corynebacterium casei LMG S-19264T (=DSM 44701T), isolated from a smear-ripened cheese.</title>
        <authorList>
            <consortium name="US DOE Joint Genome Institute (JGI-PGF)"/>
            <person name="Walter F."/>
            <person name="Albersmeier A."/>
            <person name="Kalinowski J."/>
            <person name="Ruckert C."/>
        </authorList>
    </citation>
    <scope>NUCLEOTIDE SEQUENCE</scope>
    <source>
        <strain evidence="5">CGMCC 1.12698</strain>
    </source>
</reference>
<evidence type="ECO:0000259" key="4">
    <source>
        <dbReference type="PROSITE" id="PS51462"/>
    </source>
</evidence>
<keyword evidence="2 3" id="KW-0378">Hydrolase</keyword>
<feature type="domain" description="Nudix hydrolase" evidence="4">
    <location>
        <begin position="15"/>
        <end position="149"/>
    </location>
</feature>
<dbReference type="Gene3D" id="3.90.79.10">
    <property type="entry name" value="Nucleoside Triphosphate Pyrophosphohydrolase"/>
    <property type="match status" value="1"/>
</dbReference>
<reference evidence="5" key="2">
    <citation type="submission" date="2020-09" db="EMBL/GenBank/DDBJ databases">
        <authorList>
            <person name="Sun Q."/>
            <person name="Zhou Y."/>
        </authorList>
    </citation>
    <scope>NUCLEOTIDE SEQUENCE</scope>
    <source>
        <strain evidence="5">CGMCC 1.12698</strain>
    </source>
</reference>
<evidence type="ECO:0000256" key="2">
    <source>
        <dbReference type="ARBA" id="ARBA00022801"/>
    </source>
</evidence>
<comment type="similarity">
    <text evidence="3">Belongs to the Nudix hydrolase family.</text>
</comment>
<dbReference type="PANTHER" id="PTHR43046:SF2">
    <property type="entry name" value="8-OXO-DGTP DIPHOSPHATASE-RELATED"/>
    <property type="match status" value="1"/>
</dbReference>
<evidence type="ECO:0000256" key="3">
    <source>
        <dbReference type="RuleBase" id="RU003476"/>
    </source>
</evidence>
<comment type="caution">
    <text evidence="5">The sequence shown here is derived from an EMBL/GenBank/DDBJ whole genome shotgun (WGS) entry which is preliminary data.</text>
</comment>
<dbReference type="CDD" id="cd04677">
    <property type="entry name" value="NUDIX_Hydrolase"/>
    <property type="match status" value="1"/>
</dbReference>
<dbReference type="InterPro" id="IPR020084">
    <property type="entry name" value="NUDIX_hydrolase_CS"/>
</dbReference>
<dbReference type="InterPro" id="IPR015797">
    <property type="entry name" value="NUDIX_hydrolase-like_dom_sf"/>
</dbReference>
<protein>
    <submittedName>
        <fullName evidence="5">DNA mismatch repair protein MutT</fullName>
    </submittedName>
</protein>
<accession>A0A917AN40</accession>
<dbReference type="EMBL" id="BMFK01000001">
    <property type="protein sequence ID" value="GGE62970.1"/>
    <property type="molecule type" value="Genomic_DNA"/>
</dbReference>
<dbReference type="PRINTS" id="PR00502">
    <property type="entry name" value="NUDIXFAMILY"/>
</dbReference>
<proteinExistence type="inferred from homology"/>
<dbReference type="Pfam" id="PF00293">
    <property type="entry name" value="NUDIX"/>
    <property type="match status" value="1"/>
</dbReference>
<dbReference type="PROSITE" id="PS51462">
    <property type="entry name" value="NUDIX"/>
    <property type="match status" value="1"/>
</dbReference>
<dbReference type="Proteomes" id="UP000605259">
    <property type="component" value="Unassembled WGS sequence"/>
</dbReference>
<dbReference type="PROSITE" id="PS00893">
    <property type="entry name" value="NUDIX_BOX"/>
    <property type="match status" value="1"/>
</dbReference>
<dbReference type="SUPFAM" id="SSF55811">
    <property type="entry name" value="Nudix"/>
    <property type="match status" value="1"/>
</dbReference>
<comment type="cofactor">
    <cofactor evidence="1">
        <name>Mg(2+)</name>
        <dbReference type="ChEBI" id="CHEBI:18420"/>
    </cofactor>
</comment>
<name>A0A917AN40_9BACI</name>
<dbReference type="GO" id="GO:0016787">
    <property type="term" value="F:hydrolase activity"/>
    <property type="evidence" value="ECO:0007669"/>
    <property type="project" value="UniProtKB-KW"/>
</dbReference>
<evidence type="ECO:0000256" key="1">
    <source>
        <dbReference type="ARBA" id="ARBA00001946"/>
    </source>
</evidence>
<evidence type="ECO:0000313" key="6">
    <source>
        <dbReference type="Proteomes" id="UP000605259"/>
    </source>
</evidence>
<dbReference type="PANTHER" id="PTHR43046">
    <property type="entry name" value="GDP-MANNOSE MANNOSYL HYDROLASE"/>
    <property type="match status" value="1"/>
</dbReference>
<sequence>MAYFEELRKLVGHRPLILPGAVVIILDEDNRILLQQRNEPRKRWGLPGGIMELGESMEETAIREVKEETGLHVNSLHLLNVYSGKNYHVKVENGDEFYVVTIAYYTKDVEGTLHLDKKEGLNIQYFSKDDIPENIVLSHKRMIDDLFQYLTNEKRKCF</sequence>
<dbReference type="RefSeq" id="WP_188387446.1">
    <property type="nucleotide sequence ID" value="NZ_BMFK01000001.1"/>
</dbReference>
<dbReference type="InterPro" id="IPR020476">
    <property type="entry name" value="Nudix_hydrolase"/>
</dbReference>
<dbReference type="InterPro" id="IPR000086">
    <property type="entry name" value="NUDIX_hydrolase_dom"/>
</dbReference>
<gene>
    <name evidence="5" type="ORF">GCM10007140_11570</name>
</gene>